<sequence>MDVDVNQGTIDGARALGRLHPFGNYSNVASLFLLSDHCRIIAGSRPAFSSFAPNSLPPPRPRPLPDPERCTAICSMDDQAVKVSPADPPDLQPKVHGGRDFKNFVMDDFFRDLATKVAPSVVIVEDIATGSFWSGCVIHKTKRDTFILTQERIHRPKLLVHFSDYSTKPAEFLGSHSGFAVIATGEPHESCRSINLSDPINDTDVLTLVPKSRSSFEDVKGFITKASCCSTSGDGPVDSVVPATRDYFIASCCHPWTIVMVTTPVFNKNGEANGFVISDCRNAKMYGMTHKVCIRPFVVKRILKSMMEEENWKHQLSVLSDRARSTREKEARRTRKRLRQQARDIKIAARQRKKARSA</sequence>
<dbReference type="Gramene" id="TVU10096">
    <property type="protein sequence ID" value="TVU10096"/>
    <property type="gene ID" value="EJB05_43604"/>
</dbReference>
<dbReference type="EMBL" id="RWGY01000039">
    <property type="protein sequence ID" value="TVU10096.1"/>
    <property type="molecule type" value="Genomic_DNA"/>
</dbReference>
<feature type="compositionally biased region" description="Basic and acidic residues" evidence="1">
    <location>
        <begin position="321"/>
        <end position="331"/>
    </location>
</feature>
<feature type="non-terminal residue" evidence="2">
    <location>
        <position position="1"/>
    </location>
</feature>
<dbReference type="Proteomes" id="UP000324897">
    <property type="component" value="Chromosome 3"/>
</dbReference>
<evidence type="ECO:0000256" key="1">
    <source>
        <dbReference type="SAM" id="MobiDB-lite"/>
    </source>
</evidence>
<feature type="region of interest" description="Disordered" evidence="1">
    <location>
        <begin position="321"/>
        <end position="358"/>
    </location>
</feature>
<evidence type="ECO:0000313" key="3">
    <source>
        <dbReference type="Proteomes" id="UP000324897"/>
    </source>
</evidence>
<keyword evidence="3" id="KW-1185">Reference proteome</keyword>
<organism evidence="2 3">
    <name type="scientific">Eragrostis curvula</name>
    <name type="common">weeping love grass</name>
    <dbReference type="NCBI Taxonomy" id="38414"/>
    <lineage>
        <taxon>Eukaryota</taxon>
        <taxon>Viridiplantae</taxon>
        <taxon>Streptophyta</taxon>
        <taxon>Embryophyta</taxon>
        <taxon>Tracheophyta</taxon>
        <taxon>Spermatophyta</taxon>
        <taxon>Magnoliopsida</taxon>
        <taxon>Liliopsida</taxon>
        <taxon>Poales</taxon>
        <taxon>Poaceae</taxon>
        <taxon>PACMAD clade</taxon>
        <taxon>Chloridoideae</taxon>
        <taxon>Eragrostideae</taxon>
        <taxon>Eragrostidinae</taxon>
        <taxon>Eragrostis</taxon>
    </lineage>
</organism>
<name>A0A5J9TFC9_9POAL</name>
<accession>A0A5J9TFC9</accession>
<gene>
    <name evidence="2" type="ORF">EJB05_43604</name>
</gene>
<evidence type="ECO:0000313" key="2">
    <source>
        <dbReference type="EMBL" id="TVU10096.1"/>
    </source>
</evidence>
<dbReference type="AlphaFoldDB" id="A0A5J9TFC9"/>
<comment type="caution">
    <text evidence="2">The sequence shown here is derived from an EMBL/GenBank/DDBJ whole genome shotgun (WGS) entry which is preliminary data.</text>
</comment>
<reference evidence="2 3" key="1">
    <citation type="journal article" date="2019" name="Sci. Rep.">
        <title>A high-quality genome of Eragrostis curvula grass provides insights into Poaceae evolution and supports new strategies to enhance forage quality.</title>
        <authorList>
            <person name="Carballo J."/>
            <person name="Santos B.A.C.M."/>
            <person name="Zappacosta D."/>
            <person name="Garbus I."/>
            <person name="Selva J.P."/>
            <person name="Gallo C.A."/>
            <person name="Diaz A."/>
            <person name="Albertini E."/>
            <person name="Caccamo M."/>
            <person name="Echenique V."/>
        </authorList>
    </citation>
    <scope>NUCLEOTIDE SEQUENCE [LARGE SCALE GENOMIC DNA]</scope>
    <source>
        <strain evidence="3">cv. Victoria</strain>
        <tissue evidence="2">Leaf</tissue>
    </source>
</reference>
<proteinExistence type="predicted"/>
<feature type="compositionally biased region" description="Basic residues" evidence="1">
    <location>
        <begin position="349"/>
        <end position="358"/>
    </location>
</feature>
<protein>
    <submittedName>
        <fullName evidence="2">Uncharacterized protein</fullName>
    </submittedName>
</protein>